<evidence type="ECO:0000256" key="1">
    <source>
        <dbReference type="ARBA" id="ARBA00004141"/>
    </source>
</evidence>
<feature type="compositionally biased region" description="Low complexity" evidence="5">
    <location>
        <begin position="215"/>
        <end position="224"/>
    </location>
</feature>
<keyword evidence="9" id="KW-1185">Reference proteome</keyword>
<evidence type="ECO:0000256" key="4">
    <source>
        <dbReference type="ARBA" id="ARBA00023136"/>
    </source>
</evidence>
<dbReference type="EMBL" id="BDIP01002220">
    <property type="protein sequence ID" value="GIQ85936.1"/>
    <property type="molecule type" value="Genomic_DNA"/>
</dbReference>
<dbReference type="InterPro" id="IPR013525">
    <property type="entry name" value="ABC2_TM"/>
</dbReference>
<evidence type="ECO:0000313" key="9">
    <source>
        <dbReference type="Proteomes" id="UP000265618"/>
    </source>
</evidence>
<feature type="domain" description="ABC-2 type transporter transmembrane" evidence="7">
    <location>
        <begin position="650"/>
        <end position="806"/>
    </location>
</feature>
<comment type="subcellular location">
    <subcellularLocation>
        <location evidence="1">Membrane</location>
        <topology evidence="1">Multi-pass membrane protein</topology>
    </subcellularLocation>
</comment>
<protein>
    <recommendedName>
        <fullName evidence="7">ABC-2 type transporter transmembrane domain-containing protein</fullName>
    </recommendedName>
</protein>
<feature type="transmembrane region" description="Helical" evidence="6">
    <location>
        <begin position="741"/>
        <end position="768"/>
    </location>
</feature>
<organism evidence="8 9">
    <name type="scientific">Kipferlia bialata</name>
    <dbReference type="NCBI Taxonomy" id="797122"/>
    <lineage>
        <taxon>Eukaryota</taxon>
        <taxon>Metamonada</taxon>
        <taxon>Carpediemonas-like organisms</taxon>
        <taxon>Kipferlia</taxon>
    </lineage>
</organism>
<keyword evidence="3 6" id="KW-1133">Transmembrane helix</keyword>
<evidence type="ECO:0000256" key="3">
    <source>
        <dbReference type="ARBA" id="ARBA00022989"/>
    </source>
</evidence>
<dbReference type="GO" id="GO:0140359">
    <property type="term" value="F:ABC-type transporter activity"/>
    <property type="evidence" value="ECO:0007669"/>
    <property type="project" value="InterPro"/>
</dbReference>
<proteinExistence type="predicted"/>
<name>A0A9K3CZ56_9EUKA</name>
<evidence type="ECO:0000259" key="7">
    <source>
        <dbReference type="Pfam" id="PF12698"/>
    </source>
</evidence>
<dbReference type="GO" id="GO:0016020">
    <property type="term" value="C:membrane"/>
    <property type="evidence" value="ECO:0007669"/>
    <property type="project" value="UniProtKB-SubCell"/>
</dbReference>
<comment type="caution">
    <text evidence="8">The sequence shown here is derived from an EMBL/GenBank/DDBJ whole genome shotgun (WGS) entry which is preliminary data.</text>
</comment>
<feature type="transmembrane region" description="Helical" evidence="6">
    <location>
        <begin position="697"/>
        <end position="720"/>
    </location>
</feature>
<keyword evidence="4 6" id="KW-0472">Membrane</keyword>
<evidence type="ECO:0000256" key="6">
    <source>
        <dbReference type="SAM" id="Phobius"/>
    </source>
</evidence>
<dbReference type="AlphaFoldDB" id="A0A9K3CZ56"/>
<evidence type="ECO:0000256" key="5">
    <source>
        <dbReference type="SAM" id="MobiDB-lite"/>
    </source>
</evidence>
<sequence>MPVLLSAVEAMYFNSDSDTDAAPSTVPTAPALRMPVAPVLATSHSGLSLSPTAVHNVWESSGDTDADAGAPIDMDLDQLPVCMEGLDADGALPQTAPVPPVVLVPSLVAPVTRPAPLVLDYSVSGASLEECFLSQSRMGAALQDEETAGFQDAWGMEAASDSEESDSDRDTDREEIEEREEVEEREVSDSSDSEDEERERETPDAEPDGVDVDADSVTASDRSTPSLSGVMQEREVEDTLNIQTKRPRQFVALFKKMFAIDRSQKFGVLGVMVLPVSLLVTAVFLLSFLLPWFLSKTLEYLETYEEELDLMCDLCKRIEGINDIFPLEVASETLPEWVTDMSQCEGSNDYGIPYVCDMIDLVLGNPVVRETIEVGPGCLNSRDYLRGAWLQYYDESGEHGVLPVDVTTLALLQESLYDDDGIILNDGAQAVVDAYTAQWYLGSGLRLPYTEDAPLGLLAQLPIEILERVAMEYEENDGSGKVELFPQFYRGYTDRDRDSNDNYIQVNQLGLDQLYHQGTQYDEHHMFKGLTQLQDVFPFATITIPEDQGIESTVMTPEIQTFLPPSNSYYGPYHNAKIRQHWKGEFNGDGDDYDMGLDAERESLVSMGFGDAADVLYNDYTDVFAIPGNMPTNPDFELVSTHLISPINDLMARLATSAYRTATQDRGASINFSFSSFTDEHFSVPMLLSIVDEYVEVAVMLLLGGVAALSVVPYVTHMPVHEREHRIKDMLRINGVSGTQYWGSAFLYLGVVCSLVETLIVLLGRYIFRLSMFRIHGLDLLLAVFVGGAWAMVSFGLFLSNFFKSTQI</sequence>
<keyword evidence="2 6" id="KW-0812">Transmembrane</keyword>
<dbReference type="Pfam" id="PF12698">
    <property type="entry name" value="ABC2_membrane_3"/>
    <property type="match status" value="1"/>
</dbReference>
<evidence type="ECO:0000256" key="2">
    <source>
        <dbReference type="ARBA" id="ARBA00022692"/>
    </source>
</evidence>
<evidence type="ECO:0000313" key="8">
    <source>
        <dbReference type="EMBL" id="GIQ85936.1"/>
    </source>
</evidence>
<feature type="non-terminal residue" evidence="8">
    <location>
        <position position="1"/>
    </location>
</feature>
<feature type="transmembrane region" description="Helical" evidence="6">
    <location>
        <begin position="780"/>
        <end position="803"/>
    </location>
</feature>
<accession>A0A9K3CZ56</accession>
<feature type="region of interest" description="Disordered" evidence="5">
    <location>
        <begin position="157"/>
        <end position="233"/>
    </location>
</feature>
<feature type="transmembrane region" description="Helical" evidence="6">
    <location>
        <begin position="266"/>
        <end position="294"/>
    </location>
</feature>
<gene>
    <name evidence="8" type="ORF">KIPB_007693</name>
</gene>
<reference evidence="8 9" key="1">
    <citation type="journal article" date="2018" name="PLoS ONE">
        <title>The draft genome of Kipferlia bialata reveals reductive genome evolution in fornicate parasites.</title>
        <authorList>
            <person name="Tanifuji G."/>
            <person name="Takabayashi S."/>
            <person name="Kume K."/>
            <person name="Takagi M."/>
            <person name="Nakayama T."/>
            <person name="Kamikawa R."/>
            <person name="Inagaki Y."/>
            <person name="Hashimoto T."/>
        </authorList>
    </citation>
    <scope>NUCLEOTIDE SEQUENCE [LARGE SCALE GENOMIC DNA]</scope>
    <source>
        <strain evidence="8">NY0173</strain>
    </source>
</reference>
<dbReference type="Proteomes" id="UP000265618">
    <property type="component" value="Unassembled WGS sequence"/>
</dbReference>
<feature type="compositionally biased region" description="Acidic residues" evidence="5">
    <location>
        <begin position="160"/>
        <end position="214"/>
    </location>
</feature>